<dbReference type="PATRIC" id="fig|1218508.4.peg.1377"/>
<dbReference type="PROSITE" id="PS51108">
    <property type="entry name" value="PTS_EIID"/>
    <property type="match status" value="1"/>
</dbReference>
<dbReference type="PANTHER" id="PTHR32502:SF23">
    <property type="entry name" value="TRANSPORT PROTEIN, PTS SYSTEM"/>
    <property type="match status" value="1"/>
</dbReference>
<reference evidence="2 3" key="1">
    <citation type="submission" date="2014-12" db="EMBL/GenBank/DDBJ databases">
        <title>Comparative genomics of the lactic acid bacteria isolated from the honey bee gut.</title>
        <authorList>
            <person name="Ellegaard K.M."/>
            <person name="Tamarit D."/>
            <person name="Javelind E."/>
            <person name="Olofsson T."/>
            <person name="Andersson S.G."/>
            <person name="Vasquez A."/>
        </authorList>
    </citation>
    <scope>NUCLEOTIDE SEQUENCE [LARGE SCALE GENOMIC DNA]</scope>
    <source>
        <strain evidence="2 3">Hon2</strain>
    </source>
</reference>
<keyword evidence="3" id="KW-1185">Reference proteome</keyword>
<feature type="transmembrane region" description="Helical" evidence="1">
    <location>
        <begin position="143"/>
        <end position="164"/>
    </location>
</feature>
<name>A0A0F4KSY1_9LACO</name>
<keyword evidence="1" id="KW-0812">Transmembrane</keyword>
<feature type="transmembrane region" description="Helical" evidence="1">
    <location>
        <begin position="184"/>
        <end position="208"/>
    </location>
</feature>
<gene>
    <name evidence="2" type="ORF">JG29_13850</name>
</gene>
<dbReference type="HOGENOM" id="CLU_060742_0_0_9"/>
<dbReference type="InterPro" id="IPR050303">
    <property type="entry name" value="GatZ_KbaZ_carbometab"/>
</dbReference>
<evidence type="ECO:0000256" key="1">
    <source>
        <dbReference type="SAM" id="Phobius"/>
    </source>
</evidence>
<dbReference type="InterPro" id="IPR004704">
    <property type="entry name" value="PTS_IID_man"/>
</dbReference>
<dbReference type="Pfam" id="PF03613">
    <property type="entry name" value="EIID-AGA"/>
    <property type="match status" value="1"/>
</dbReference>
<accession>A0A0F4KSY1</accession>
<evidence type="ECO:0000313" key="2">
    <source>
        <dbReference type="EMBL" id="KJY48326.1"/>
    </source>
</evidence>
<dbReference type="Proteomes" id="UP000033695">
    <property type="component" value="Unassembled WGS sequence"/>
</dbReference>
<feature type="transmembrane region" description="Helical" evidence="1">
    <location>
        <begin position="67"/>
        <end position="88"/>
    </location>
</feature>
<feature type="transmembrane region" description="Helical" evidence="1">
    <location>
        <begin position="255"/>
        <end position="274"/>
    </location>
</feature>
<protein>
    <submittedName>
        <fullName evidence="2">PTS Man IID</fullName>
    </submittedName>
</protein>
<organism evidence="2 3">
    <name type="scientific">Bombilactobacillus mellis</name>
    <dbReference type="NCBI Taxonomy" id="1218508"/>
    <lineage>
        <taxon>Bacteria</taxon>
        <taxon>Bacillati</taxon>
        <taxon>Bacillota</taxon>
        <taxon>Bacilli</taxon>
        <taxon>Lactobacillales</taxon>
        <taxon>Lactobacillaceae</taxon>
        <taxon>Bombilactobacillus</taxon>
    </lineage>
</organism>
<proteinExistence type="predicted"/>
<dbReference type="EMBL" id="JXBZ01000009">
    <property type="protein sequence ID" value="KJY48326.1"/>
    <property type="molecule type" value="Genomic_DNA"/>
</dbReference>
<dbReference type="OrthoDB" id="9795582at2"/>
<keyword evidence="1" id="KW-0472">Membrane</keyword>
<dbReference type="GO" id="GO:0005886">
    <property type="term" value="C:plasma membrane"/>
    <property type="evidence" value="ECO:0007669"/>
    <property type="project" value="TreeGrafter"/>
</dbReference>
<evidence type="ECO:0000313" key="3">
    <source>
        <dbReference type="Proteomes" id="UP000033695"/>
    </source>
</evidence>
<feature type="transmembrane region" description="Helical" evidence="1">
    <location>
        <begin position="229"/>
        <end position="249"/>
    </location>
</feature>
<dbReference type="GO" id="GO:0009401">
    <property type="term" value="P:phosphoenolpyruvate-dependent sugar phosphotransferase system"/>
    <property type="evidence" value="ECO:0007669"/>
    <property type="project" value="InterPro"/>
</dbReference>
<dbReference type="STRING" id="1218508.JG29_13850"/>
<dbReference type="AlphaFoldDB" id="A0A0F4KSY1"/>
<feature type="transmembrane region" description="Helical" evidence="1">
    <location>
        <begin position="20"/>
        <end position="46"/>
    </location>
</feature>
<dbReference type="PANTHER" id="PTHR32502">
    <property type="entry name" value="N-ACETYLGALACTOSAMINE PERMEASE II COMPONENT-RELATED"/>
    <property type="match status" value="1"/>
</dbReference>
<keyword evidence="1" id="KW-1133">Transmembrane helix</keyword>
<sequence>MSDKKITTLSKDEKKMIRQMFWRSLTLFTSVTPSKMGGTGFVYSMMPAIDRYYKHDQKGKIEALKRHLVYFNCAIPLSTFIMGLVASMEKRNAENSDFDSDSVNAIKLSLMGPLSGISDPLFWGVWRVICAGIGIGLAKTGNVFTPILFLIMFNIPTWIVRYFAGFYGYSLGTTYLQKLIDSGLINIVTKAAEIIGVLMVGAMTSQLVKFKTVLSISMNGQKIMNFQSVLNSIFKGLVPISFTLLVFWLMQKKNWGANFMIISIIILGVLLKWLRIC</sequence>
<dbReference type="RefSeq" id="WP_045923215.1">
    <property type="nucleotide sequence ID" value="NZ_JAAEDZ010000004.1"/>
</dbReference>
<comment type="caution">
    <text evidence="2">The sequence shown here is derived from an EMBL/GenBank/DDBJ whole genome shotgun (WGS) entry which is preliminary data.</text>
</comment>